<dbReference type="OrthoDB" id="422086at2759"/>
<name>A0A0C3PFV5_PHLG1</name>
<dbReference type="GO" id="GO:0004671">
    <property type="term" value="F:protein C-terminal S-isoprenylcysteine carboxyl O-methyltransferase activity"/>
    <property type="evidence" value="ECO:0007669"/>
    <property type="project" value="UniProtKB-EC"/>
</dbReference>
<comment type="catalytic activity">
    <reaction evidence="5">
        <text>[protein]-C-terminal S-[(2E,6E)-farnesyl]-L-cysteine + S-adenosyl-L-methionine = [protein]-C-terminal S-[(2E,6E)-farnesyl]-L-cysteine methyl ester + S-adenosyl-L-homocysteine</text>
        <dbReference type="Rhea" id="RHEA:21672"/>
        <dbReference type="Rhea" id="RHEA-COMP:12125"/>
        <dbReference type="Rhea" id="RHEA-COMP:12126"/>
        <dbReference type="ChEBI" id="CHEBI:57856"/>
        <dbReference type="ChEBI" id="CHEBI:59789"/>
        <dbReference type="ChEBI" id="CHEBI:90510"/>
        <dbReference type="ChEBI" id="CHEBI:90511"/>
        <dbReference type="EC" id="2.1.1.100"/>
    </reaction>
</comment>
<dbReference type="GO" id="GO:0032259">
    <property type="term" value="P:methylation"/>
    <property type="evidence" value="ECO:0007669"/>
    <property type="project" value="UniProtKB-KW"/>
</dbReference>
<evidence type="ECO:0000256" key="1">
    <source>
        <dbReference type="ARBA" id="ARBA00004141"/>
    </source>
</evidence>
<dbReference type="STRING" id="745531.A0A0C3PFV5"/>
<dbReference type="PANTHER" id="PTHR12714">
    <property type="entry name" value="PROTEIN-S ISOPRENYLCYSTEINE O-METHYLTRANSFERASE"/>
    <property type="match status" value="1"/>
</dbReference>
<feature type="transmembrane region" description="Helical" evidence="5">
    <location>
        <begin position="150"/>
        <end position="170"/>
    </location>
</feature>
<dbReference type="Proteomes" id="UP000053257">
    <property type="component" value="Unassembled WGS sequence"/>
</dbReference>
<dbReference type="AlphaFoldDB" id="A0A0C3PFV5"/>
<keyword evidence="7" id="KW-1185">Reference proteome</keyword>
<dbReference type="EC" id="2.1.1.100" evidence="5"/>
<gene>
    <name evidence="6" type="ORF">PHLGIDRAFT_191717</name>
</gene>
<dbReference type="Pfam" id="PF04140">
    <property type="entry name" value="ICMT"/>
    <property type="match status" value="1"/>
</dbReference>
<dbReference type="HOGENOM" id="CLU_065200_6_0_1"/>
<keyword evidence="5" id="KW-0256">Endoplasmic reticulum</keyword>
<feature type="transmembrane region" description="Helical" evidence="5">
    <location>
        <begin position="53"/>
        <end position="74"/>
    </location>
</feature>
<sequence length="235" mass="25230">MISPHDAVPYVRLCMVYATVLAAHVAFTPPARPQKNAGKKRDSITRASAWHPVVMKSVLWILALCESCFTLAATTHLHPLLRDVLGLSSTLHPTLAPAFVVGVALVALGGAGRAACYRALGRHFTFELTLQDGHRLVTDGPYAVVRHPSYAAIVPVVLGLPLALLGPGSWAQTSGALHTPAGALAAAAWVLNLAWLPAALVARVGMEDDMLRREFGPEWTEWAHRTPYKLVPGVY</sequence>
<evidence type="ECO:0000313" key="7">
    <source>
        <dbReference type="Proteomes" id="UP000053257"/>
    </source>
</evidence>
<organism evidence="6 7">
    <name type="scientific">Phlebiopsis gigantea (strain 11061_1 CR5-6)</name>
    <name type="common">White-rot fungus</name>
    <name type="synonym">Peniophora gigantea</name>
    <dbReference type="NCBI Taxonomy" id="745531"/>
    <lineage>
        <taxon>Eukaryota</taxon>
        <taxon>Fungi</taxon>
        <taxon>Dikarya</taxon>
        <taxon>Basidiomycota</taxon>
        <taxon>Agaricomycotina</taxon>
        <taxon>Agaricomycetes</taxon>
        <taxon>Polyporales</taxon>
        <taxon>Phanerochaetaceae</taxon>
        <taxon>Phlebiopsis</taxon>
    </lineage>
</organism>
<evidence type="ECO:0000256" key="3">
    <source>
        <dbReference type="ARBA" id="ARBA00022989"/>
    </source>
</evidence>
<keyword evidence="3 5" id="KW-1133">Transmembrane helix</keyword>
<protein>
    <recommendedName>
        <fullName evidence="5">Protein-S-isoprenylcysteine O-methyltransferase</fullName>
        <ecNumber evidence="5">2.1.1.100</ecNumber>
    </recommendedName>
</protein>
<feature type="transmembrane region" description="Helical" evidence="5">
    <location>
        <begin position="182"/>
        <end position="202"/>
    </location>
</feature>
<comment type="similarity">
    <text evidence="5">Belongs to the class VI-like SAM-binding methyltransferase superfamily. Isoprenylcysteine carboxyl methyltransferase family.</text>
</comment>
<feature type="transmembrane region" description="Helical" evidence="5">
    <location>
        <begin position="94"/>
        <end position="116"/>
    </location>
</feature>
<comment type="subcellular location">
    <subcellularLocation>
        <location evidence="5">Endoplasmic reticulum membrane</location>
        <topology evidence="5">Multi-pass membrane protein</topology>
    </subcellularLocation>
    <subcellularLocation>
        <location evidence="1">Membrane</location>
        <topology evidence="1">Multi-pass membrane protein</topology>
    </subcellularLocation>
</comment>
<keyword evidence="5" id="KW-0489">Methyltransferase</keyword>
<keyword evidence="5" id="KW-0808">Transferase</keyword>
<proteinExistence type="inferred from homology"/>
<reference evidence="6 7" key="1">
    <citation type="journal article" date="2014" name="PLoS Genet.">
        <title>Analysis of the Phlebiopsis gigantea genome, transcriptome and secretome provides insight into its pioneer colonization strategies of wood.</title>
        <authorList>
            <person name="Hori C."/>
            <person name="Ishida T."/>
            <person name="Igarashi K."/>
            <person name="Samejima M."/>
            <person name="Suzuki H."/>
            <person name="Master E."/>
            <person name="Ferreira P."/>
            <person name="Ruiz-Duenas F.J."/>
            <person name="Held B."/>
            <person name="Canessa P."/>
            <person name="Larrondo L.F."/>
            <person name="Schmoll M."/>
            <person name="Druzhinina I.S."/>
            <person name="Kubicek C.P."/>
            <person name="Gaskell J.A."/>
            <person name="Kersten P."/>
            <person name="St John F."/>
            <person name="Glasner J."/>
            <person name="Sabat G."/>
            <person name="Splinter BonDurant S."/>
            <person name="Syed K."/>
            <person name="Yadav J."/>
            <person name="Mgbeahuruike A.C."/>
            <person name="Kovalchuk A."/>
            <person name="Asiegbu F.O."/>
            <person name="Lackner G."/>
            <person name="Hoffmeister D."/>
            <person name="Rencoret J."/>
            <person name="Gutierrez A."/>
            <person name="Sun H."/>
            <person name="Lindquist E."/>
            <person name="Barry K."/>
            <person name="Riley R."/>
            <person name="Grigoriev I.V."/>
            <person name="Henrissat B."/>
            <person name="Kues U."/>
            <person name="Berka R.M."/>
            <person name="Martinez A.T."/>
            <person name="Covert S.F."/>
            <person name="Blanchette R.A."/>
            <person name="Cullen D."/>
        </authorList>
    </citation>
    <scope>NUCLEOTIDE SEQUENCE [LARGE SCALE GENOMIC DNA]</scope>
    <source>
        <strain evidence="6 7">11061_1 CR5-6</strain>
    </source>
</reference>
<dbReference type="GO" id="GO:0005789">
    <property type="term" value="C:endoplasmic reticulum membrane"/>
    <property type="evidence" value="ECO:0007669"/>
    <property type="project" value="UniProtKB-SubCell"/>
</dbReference>
<keyword evidence="4 5" id="KW-0472">Membrane</keyword>
<dbReference type="PANTHER" id="PTHR12714:SF9">
    <property type="entry name" value="PROTEIN-S-ISOPRENYLCYSTEINE O-METHYLTRANSFERASE"/>
    <property type="match status" value="1"/>
</dbReference>
<evidence type="ECO:0000256" key="2">
    <source>
        <dbReference type="ARBA" id="ARBA00022692"/>
    </source>
</evidence>
<evidence type="ECO:0000256" key="5">
    <source>
        <dbReference type="RuleBase" id="RU362022"/>
    </source>
</evidence>
<dbReference type="InterPro" id="IPR007269">
    <property type="entry name" value="ICMT_MeTrfase"/>
</dbReference>
<dbReference type="Gene3D" id="1.20.120.1630">
    <property type="match status" value="1"/>
</dbReference>
<keyword evidence="5" id="KW-0949">S-adenosyl-L-methionine</keyword>
<evidence type="ECO:0000313" key="6">
    <source>
        <dbReference type="EMBL" id="KIP04533.1"/>
    </source>
</evidence>
<evidence type="ECO:0000256" key="4">
    <source>
        <dbReference type="ARBA" id="ARBA00023136"/>
    </source>
</evidence>
<accession>A0A0C3PFV5</accession>
<feature type="transmembrane region" description="Helical" evidence="5">
    <location>
        <begin position="15"/>
        <end position="32"/>
    </location>
</feature>
<keyword evidence="2 5" id="KW-0812">Transmembrane</keyword>
<dbReference type="EMBL" id="KN840571">
    <property type="protein sequence ID" value="KIP04533.1"/>
    <property type="molecule type" value="Genomic_DNA"/>
</dbReference>